<organism evidence="2 3">
    <name type="scientific">Rosa chinensis</name>
    <name type="common">China rose</name>
    <dbReference type="NCBI Taxonomy" id="74649"/>
    <lineage>
        <taxon>Eukaryota</taxon>
        <taxon>Viridiplantae</taxon>
        <taxon>Streptophyta</taxon>
        <taxon>Embryophyta</taxon>
        <taxon>Tracheophyta</taxon>
        <taxon>Spermatophyta</taxon>
        <taxon>Magnoliopsida</taxon>
        <taxon>eudicotyledons</taxon>
        <taxon>Gunneridae</taxon>
        <taxon>Pentapetalae</taxon>
        <taxon>rosids</taxon>
        <taxon>fabids</taxon>
        <taxon>Rosales</taxon>
        <taxon>Rosaceae</taxon>
        <taxon>Rosoideae</taxon>
        <taxon>Rosoideae incertae sedis</taxon>
        <taxon>Rosa</taxon>
    </lineage>
</organism>
<dbReference type="Proteomes" id="UP000238479">
    <property type="component" value="Chromosome 4"/>
</dbReference>
<dbReference type="InterPro" id="IPR025452">
    <property type="entry name" value="DUF4218"/>
</dbReference>
<dbReference type="AlphaFoldDB" id="A0A2P6R197"/>
<evidence type="ECO:0000313" key="3">
    <source>
        <dbReference type="Proteomes" id="UP000238479"/>
    </source>
</evidence>
<name>A0A2P6R197_ROSCH</name>
<dbReference type="Gramene" id="PRQ40211">
    <property type="protein sequence ID" value="PRQ40211"/>
    <property type="gene ID" value="RchiOBHm_Chr4g0433621"/>
</dbReference>
<dbReference type="PANTHER" id="PTHR10775">
    <property type="entry name" value="OS08G0208400 PROTEIN"/>
    <property type="match status" value="1"/>
</dbReference>
<protein>
    <recommendedName>
        <fullName evidence="1">DUF4218 domain-containing protein</fullName>
    </recommendedName>
</protein>
<proteinExistence type="predicted"/>
<reference evidence="2 3" key="1">
    <citation type="journal article" date="2018" name="Nat. Genet.">
        <title>The Rosa genome provides new insights in the design of modern roses.</title>
        <authorList>
            <person name="Bendahmane M."/>
        </authorList>
    </citation>
    <scope>NUCLEOTIDE SEQUENCE [LARGE SCALE GENOMIC DNA]</scope>
    <source>
        <strain evidence="3">cv. Old Blush</strain>
    </source>
</reference>
<dbReference type="Pfam" id="PF13960">
    <property type="entry name" value="DUF4218"/>
    <property type="match status" value="1"/>
</dbReference>
<dbReference type="Pfam" id="PF02992">
    <property type="entry name" value="Transposase_21"/>
    <property type="match status" value="1"/>
</dbReference>
<sequence length="413" mass="47637">MWTINDFPAYGNLSGYSTKGKKACPVCGVQTCSKWLVNGKKHAYMDHRRFLPHDHPFRSMAASFDGTEEHRLKPKQLSGSEIYQVVQNIKNDWGKKKKGDNGKMMRGNRKRKKCGLNSYDDDADNDCDDDGDDPTKLTKRWKKKSIFFELPYWQHLLLRHNLDMMHIEKNICESIIGTLLNMKGKTKDNLNSRKDLKEMGISKKLRRRNDGSSCSKGTTPPFVFLKEEKQIFCKRVFSLRPPDGYSSNIASRVSLEELKIFNLKSHDCHVLIQQVLSVALRGLLPKGPRVAIFRLCDCLNQLCQRVIDISKVELLENEIAETLCMLERFFPPSFFDVMVHLPIHLVQEVLIGGPVHLRWMFPFERVIVKTVKIETYIIHKACCCCCCNEDLMKFSRVIANTVRIDRHISIPSL</sequence>
<comment type="caution">
    <text evidence="2">The sequence shown here is derived from an EMBL/GenBank/DDBJ whole genome shotgun (WGS) entry which is preliminary data.</text>
</comment>
<dbReference type="OMA" id="MLCKSIC"/>
<feature type="domain" description="DUF4218" evidence="1">
    <location>
        <begin position="302"/>
        <end position="389"/>
    </location>
</feature>
<evidence type="ECO:0000259" key="1">
    <source>
        <dbReference type="Pfam" id="PF13960"/>
    </source>
</evidence>
<accession>A0A2P6R197</accession>
<evidence type="ECO:0000313" key="2">
    <source>
        <dbReference type="EMBL" id="PRQ40211.1"/>
    </source>
</evidence>
<dbReference type="PANTHER" id="PTHR10775:SF177">
    <property type="entry name" value="TNP2, PARTIAL"/>
    <property type="match status" value="1"/>
</dbReference>
<dbReference type="EMBL" id="PDCK01000042">
    <property type="protein sequence ID" value="PRQ40211.1"/>
    <property type="molecule type" value="Genomic_DNA"/>
</dbReference>
<keyword evidence="3" id="KW-1185">Reference proteome</keyword>
<dbReference type="InterPro" id="IPR004242">
    <property type="entry name" value="Transposase_21"/>
</dbReference>
<gene>
    <name evidence="2" type="ORF">RchiOBHm_Chr4g0433621</name>
</gene>